<feature type="transmembrane region" description="Helical" evidence="1">
    <location>
        <begin position="62"/>
        <end position="80"/>
    </location>
</feature>
<dbReference type="EMBL" id="WNKQ01000011">
    <property type="protein sequence ID" value="KAF5848267.1"/>
    <property type="molecule type" value="Genomic_DNA"/>
</dbReference>
<accession>A0A8H6DU92</accession>
<proteinExistence type="predicted"/>
<keyword evidence="1" id="KW-0472">Membrane</keyword>
<feature type="transmembrane region" description="Helical" evidence="1">
    <location>
        <begin position="92"/>
        <end position="113"/>
    </location>
</feature>
<dbReference type="AlphaFoldDB" id="A0A8H6DU92"/>
<comment type="caution">
    <text evidence="2">The sequence shown here is derived from an EMBL/GenBank/DDBJ whole genome shotgun (WGS) entry which is preliminary data.</text>
</comment>
<evidence type="ECO:0000256" key="1">
    <source>
        <dbReference type="SAM" id="Phobius"/>
    </source>
</evidence>
<sequence>MTDNCSTGVMPHCTVLQTDDKESGAVATSTLLNRITTTIVDFFLPAPLRSEYRVMSIALANNYYLCLCLFLVLVFAIAEFEQPGWFPRPEELSSAVIRFLGVGAIIFLVVAMLEYIETHTWPWEDEGFVWPWEALLWGGTVYNNETLEESVAEHSEPCVAQVSPQVGTKKAGCSEHEQASNAAADRTASFTTLEGFPERQDIPLEFWKNRRHLCMPGVQGSPRVGEQQMRESWIYLEALNDYL</sequence>
<evidence type="ECO:0000313" key="3">
    <source>
        <dbReference type="Proteomes" id="UP000624244"/>
    </source>
</evidence>
<organism evidence="2 3">
    <name type="scientific">Cochliobolus sativus</name>
    <name type="common">Common root rot and spot blotch fungus</name>
    <name type="synonym">Bipolaris sorokiniana</name>
    <dbReference type="NCBI Taxonomy" id="45130"/>
    <lineage>
        <taxon>Eukaryota</taxon>
        <taxon>Fungi</taxon>
        <taxon>Dikarya</taxon>
        <taxon>Ascomycota</taxon>
        <taxon>Pezizomycotina</taxon>
        <taxon>Dothideomycetes</taxon>
        <taxon>Pleosporomycetidae</taxon>
        <taxon>Pleosporales</taxon>
        <taxon>Pleosporineae</taxon>
        <taxon>Pleosporaceae</taxon>
        <taxon>Bipolaris</taxon>
    </lineage>
</organism>
<name>A0A8H6DU92_COCSA</name>
<dbReference type="Proteomes" id="UP000624244">
    <property type="component" value="Unassembled WGS sequence"/>
</dbReference>
<keyword evidence="1" id="KW-1133">Transmembrane helix</keyword>
<evidence type="ECO:0000313" key="2">
    <source>
        <dbReference type="EMBL" id="KAF5848267.1"/>
    </source>
</evidence>
<reference evidence="2" key="1">
    <citation type="submission" date="2019-11" db="EMBL/GenBank/DDBJ databases">
        <title>Bipolaris sorokiniana Genome sequencing.</title>
        <authorList>
            <person name="Wang H."/>
        </authorList>
    </citation>
    <scope>NUCLEOTIDE SEQUENCE</scope>
</reference>
<protein>
    <submittedName>
        <fullName evidence="2">Uncharacterized protein</fullName>
    </submittedName>
</protein>
<keyword evidence="1" id="KW-0812">Transmembrane</keyword>
<gene>
    <name evidence="2" type="ORF">GGP41_005626</name>
</gene>